<sequence>MQNLQDQEVSRYAIAAYTESARITGELVSPGRRRLLDILNLGSESFLEIKESTISLVDPQRSSQVVRRDNIIINRDDLTFVFPFREAVKGSPEMKIRKTAHPAIIYTPAYLIRGNFHVIELLNLSDYLSQQDEQYVAITDASAASIAQPGAKPISQDVILLNKRKIVAIHRP</sequence>
<gene>
    <name evidence="1" type="ORF">S01H1_04304</name>
</gene>
<reference evidence="1" key="1">
    <citation type="journal article" date="2014" name="Front. Microbiol.">
        <title>High frequency of phylogenetically diverse reductive dehalogenase-homologous genes in deep subseafloor sedimentary metagenomes.</title>
        <authorList>
            <person name="Kawai M."/>
            <person name="Futagami T."/>
            <person name="Toyoda A."/>
            <person name="Takaki Y."/>
            <person name="Nishi S."/>
            <person name="Hori S."/>
            <person name="Arai W."/>
            <person name="Tsubouchi T."/>
            <person name="Morono Y."/>
            <person name="Uchiyama I."/>
            <person name="Ito T."/>
            <person name="Fujiyama A."/>
            <person name="Inagaki F."/>
            <person name="Takami H."/>
        </authorList>
    </citation>
    <scope>NUCLEOTIDE SEQUENCE</scope>
    <source>
        <strain evidence="1">Expedition CK06-06</strain>
    </source>
</reference>
<protein>
    <submittedName>
        <fullName evidence="1">Uncharacterized protein</fullName>
    </submittedName>
</protein>
<dbReference type="Pfam" id="PF20660">
    <property type="entry name" value="DUF6812"/>
    <property type="match status" value="1"/>
</dbReference>
<evidence type="ECO:0000313" key="1">
    <source>
        <dbReference type="EMBL" id="GAF83734.1"/>
    </source>
</evidence>
<name>X0SRM6_9ZZZZ</name>
<organism evidence="1">
    <name type="scientific">marine sediment metagenome</name>
    <dbReference type="NCBI Taxonomy" id="412755"/>
    <lineage>
        <taxon>unclassified sequences</taxon>
        <taxon>metagenomes</taxon>
        <taxon>ecological metagenomes</taxon>
    </lineage>
</organism>
<dbReference type="InterPro" id="IPR049210">
    <property type="entry name" value="DUF6812"/>
</dbReference>
<comment type="caution">
    <text evidence="1">The sequence shown here is derived from an EMBL/GenBank/DDBJ whole genome shotgun (WGS) entry which is preliminary data.</text>
</comment>
<proteinExistence type="predicted"/>
<dbReference type="EMBL" id="BARS01002280">
    <property type="protein sequence ID" value="GAF83734.1"/>
    <property type="molecule type" value="Genomic_DNA"/>
</dbReference>
<accession>X0SRM6</accession>
<dbReference type="AlphaFoldDB" id="X0SRM6"/>